<reference evidence="3 4" key="1">
    <citation type="submission" date="2019-10" db="EMBL/GenBank/DDBJ databases">
        <title>Whole-genome sequence of the purple nonsulfur photosynthetic bacterium Rhodocyclus tenuis.</title>
        <authorList>
            <person name="Kyndt J.A."/>
            <person name="Meyer T.E."/>
        </authorList>
    </citation>
    <scope>NUCLEOTIDE SEQUENCE [LARGE SCALE GENOMIC DNA]</scope>
    <source>
        <strain evidence="3 4">DSM 110</strain>
    </source>
</reference>
<dbReference type="Pfam" id="PF01584">
    <property type="entry name" value="CheW"/>
    <property type="match status" value="1"/>
</dbReference>
<name>A0A6L5JXY9_RHOTE</name>
<dbReference type="GO" id="GO:0007165">
    <property type="term" value="P:signal transduction"/>
    <property type="evidence" value="ECO:0007669"/>
    <property type="project" value="InterPro"/>
</dbReference>
<dbReference type="SUPFAM" id="SSF50341">
    <property type="entry name" value="CheW-like"/>
    <property type="match status" value="1"/>
</dbReference>
<evidence type="ECO:0000259" key="2">
    <source>
        <dbReference type="PROSITE" id="PS50851"/>
    </source>
</evidence>
<evidence type="ECO:0000313" key="4">
    <source>
        <dbReference type="Proteomes" id="UP000480275"/>
    </source>
</evidence>
<dbReference type="OrthoDB" id="5298045at2"/>
<accession>A0A6L5JXY9</accession>
<proteinExistence type="predicted"/>
<sequence>MPHRTRLTDTQELPPPRSPEDGGVAAATLLGFQAGEERWLTPLTDAGEIVSTPPLARAPLTCPWFAGLANVRGTLYAVSDFALFRGGEATPHNSHARLLLIGARHGVNAALLVSRLIGLRKPEALHANVPTVDAPVWAAQSFRDDDGHDWRCLDVAGLLADPRFLEIGA</sequence>
<dbReference type="InterPro" id="IPR002545">
    <property type="entry name" value="CheW-lke_dom"/>
</dbReference>
<dbReference type="Gene3D" id="2.40.50.180">
    <property type="entry name" value="CheA-289, Domain 4"/>
    <property type="match status" value="1"/>
</dbReference>
<evidence type="ECO:0000313" key="3">
    <source>
        <dbReference type="EMBL" id="MQY51514.1"/>
    </source>
</evidence>
<dbReference type="EMBL" id="WIXJ01000003">
    <property type="protein sequence ID" value="MQY51514.1"/>
    <property type="molecule type" value="Genomic_DNA"/>
</dbReference>
<dbReference type="GO" id="GO:0006935">
    <property type="term" value="P:chemotaxis"/>
    <property type="evidence" value="ECO:0007669"/>
    <property type="project" value="InterPro"/>
</dbReference>
<dbReference type="Proteomes" id="UP000480275">
    <property type="component" value="Unassembled WGS sequence"/>
</dbReference>
<organism evidence="3 4">
    <name type="scientific">Rhodocyclus tenuis</name>
    <name type="common">Rhodospirillum tenue</name>
    <dbReference type="NCBI Taxonomy" id="1066"/>
    <lineage>
        <taxon>Bacteria</taxon>
        <taxon>Pseudomonadati</taxon>
        <taxon>Pseudomonadota</taxon>
        <taxon>Betaproteobacteria</taxon>
        <taxon>Rhodocyclales</taxon>
        <taxon>Rhodocyclaceae</taxon>
        <taxon>Rhodocyclus</taxon>
    </lineage>
</organism>
<dbReference type="AlphaFoldDB" id="A0A6L5JXY9"/>
<feature type="domain" description="CheW-like" evidence="2">
    <location>
        <begin position="26"/>
        <end position="164"/>
    </location>
</feature>
<dbReference type="PROSITE" id="PS50851">
    <property type="entry name" value="CHEW"/>
    <property type="match status" value="1"/>
</dbReference>
<protein>
    <submittedName>
        <fullName evidence="3">Chemotaxis protein CheW</fullName>
    </submittedName>
</protein>
<evidence type="ECO:0000256" key="1">
    <source>
        <dbReference type="SAM" id="MobiDB-lite"/>
    </source>
</evidence>
<dbReference type="InterPro" id="IPR036061">
    <property type="entry name" value="CheW-like_dom_sf"/>
</dbReference>
<feature type="region of interest" description="Disordered" evidence="1">
    <location>
        <begin position="1"/>
        <end position="22"/>
    </location>
</feature>
<gene>
    <name evidence="3" type="ORF">GHK24_06970</name>
</gene>
<comment type="caution">
    <text evidence="3">The sequence shown here is derived from an EMBL/GenBank/DDBJ whole genome shotgun (WGS) entry which is preliminary data.</text>
</comment>